<dbReference type="InterPro" id="IPR052044">
    <property type="entry name" value="PKS_Associated_Protein"/>
</dbReference>
<gene>
    <name evidence="3" type="ORF">H0E82_12080</name>
</gene>
<protein>
    <submittedName>
        <fullName evidence="3">Cupin domain-containing protein</fullName>
    </submittedName>
</protein>
<organism evidence="3 4">
    <name type="scientific">Luteimonas deserti</name>
    <dbReference type="NCBI Taxonomy" id="2752306"/>
    <lineage>
        <taxon>Bacteria</taxon>
        <taxon>Pseudomonadati</taxon>
        <taxon>Pseudomonadota</taxon>
        <taxon>Gammaproteobacteria</taxon>
        <taxon>Lysobacterales</taxon>
        <taxon>Lysobacteraceae</taxon>
        <taxon>Luteimonas</taxon>
    </lineage>
</organism>
<proteinExistence type="predicted"/>
<feature type="compositionally biased region" description="Pro residues" evidence="1">
    <location>
        <begin position="128"/>
        <end position="140"/>
    </location>
</feature>
<reference evidence="3 4" key="1">
    <citation type="submission" date="2020-07" db="EMBL/GenBank/DDBJ databases">
        <title>isolation of Luteimonas sp. SJ-16.</title>
        <authorList>
            <person name="Huang X.-X."/>
            <person name="Xu L."/>
            <person name="Sun J.-Q."/>
        </authorList>
    </citation>
    <scope>NUCLEOTIDE SEQUENCE [LARGE SCALE GENOMIC DNA]</scope>
    <source>
        <strain evidence="3 4">SJ-16</strain>
    </source>
</reference>
<dbReference type="Proteomes" id="UP000589896">
    <property type="component" value="Unassembled WGS sequence"/>
</dbReference>
<evidence type="ECO:0000313" key="4">
    <source>
        <dbReference type="Proteomes" id="UP000589896"/>
    </source>
</evidence>
<name>A0A7Z0QRH0_9GAMM</name>
<dbReference type="AlphaFoldDB" id="A0A7Z0QRH0"/>
<keyword evidence="4" id="KW-1185">Reference proteome</keyword>
<dbReference type="Gene3D" id="2.60.120.10">
    <property type="entry name" value="Jelly Rolls"/>
    <property type="match status" value="1"/>
</dbReference>
<feature type="region of interest" description="Disordered" evidence="1">
    <location>
        <begin position="121"/>
        <end position="148"/>
    </location>
</feature>
<feature type="domain" description="Cupin type-2" evidence="2">
    <location>
        <begin position="60"/>
        <end position="111"/>
    </location>
</feature>
<dbReference type="CDD" id="cd02226">
    <property type="entry name" value="cupin_YdbB-like"/>
    <property type="match status" value="1"/>
</dbReference>
<sequence length="148" mass="16694">MTQDLPSAEDYAAERARCAPLAIVDLQALQREVAEPYRNQVVLNFNGECMRQSVFEGEYRWHRHSGTDELFLVVSGELHIEFEGMPAVVLREWQCLVVPAGTVHRTRAVGRTVNLTFEQQGAETEFVEPPPPSSLEPMPLPGDAEFKR</sequence>
<dbReference type="PANTHER" id="PTHR36114">
    <property type="entry name" value="16.7 KDA PROTEIN IN WHIE LOCUS"/>
    <property type="match status" value="1"/>
</dbReference>
<dbReference type="SUPFAM" id="SSF51182">
    <property type="entry name" value="RmlC-like cupins"/>
    <property type="match status" value="1"/>
</dbReference>
<dbReference type="PANTHER" id="PTHR36114:SF1">
    <property type="entry name" value="16.7 KDA PROTEIN IN WHIE LOCUS"/>
    <property type="match status" value="1"/>
</dbReference>
<evidence type="ECO:0000313" key="3">
    <source>
        <dbReference type="EMBL" id="NYZ63489.1"/>
    </source>
</evidence>
<accession>A0A7Z0QRH0</accession>
<dbReference type="InterPro" id="IPR013096">
    <property type="entry name" value="Cupin_2"/>
</dbReference>
<dbReference type="EMBL" id="JACCJZ010000019">
    <property type="protein sequence ID" value="NYZ63489.1"/>
    <property type="molecule type" value="Genomic_DNA"/>
</dbReference>
<evidence type="ECO:0000256" key="1">
    <source>
        <dbReference type="SAM" id="MobiDB-lite"/>
    </source>
</evidence>
<dbReference type="Pfam" id="PF07883">
    <property type="entry name" value="Cupin_2"/>
    <property type="match status" value="1"/>
</dbReference>
<evidence type="ECO:0000259" key="2">
    <source>
        <dbReference type="Pfam" id="PF07883"/>
    </source>
</evidence>
<dbReference type="InterPro" id="IPR011051">
    <property type="entry name" value="RmlC_Cupin_sf"/>
</dbReference>
<comment type="caution">
    <text evidence="3">The sequence shown here is derived from an EMBL/GenBank/DDBJ whole genome shotgun (WGS) entry which is preliminary data.</text>
</comment>
<dbReference type="InterPro" id="IPR014710">
    <property type="entry name" value="RmlC-like_jellyroll"/>
</dbReference>
<dbReference type="RefSeq" id="WP_180545712.1">
    <property type="nucleotide sequence ID" value="NZ_JACCJZ010000019.1"/>
</dbReference>